<dbReference type="InterPro" id="IPR029045">
    <property type="entry name" value="ClpP/crotonase-like_dom_sf"/>
</dbReference>
<dbReference type="Proteomes" id="UP001500621">
    <property type="component" value="Unassembled WGS sequence"/>
</dbReference>
<keyword evidence="6" id="KW-1185">Reference proteome</keyword>
<dbReference type="PROSITE" id="PS00166">
    <property type="entry name" value="ENOYL_COA_HYDRATASE"/>
    <property type="match status" value="1"/>
</dbReference>
<dbReference type="InterPro" id="IPR014748">
    <property type="entry name" value="Enoyl-CoA_hydra_C"/>
</dbReference>
<sequence>MPLITPETPLTPDLLSAAGLRLEVEGALATLTIARPERRNSQTPTMWRTLSAVGAQLPEEVRVVVVRGEGPAFSAGLDRSMLDPAGGDGEETVSALLALPDDQVSATIDAYQRGFTWLRDPRFVSIAAVQGHAVGAGFQLALACDLRVVAEDVSFCMKESALGLVPDLAGTQPLVECVGYMRALEICATARRVGAAEAAEIGLALAVVPAAELDQAVADLVAALTAPLAGAVRETKALLLGAGERSLEEQRRLEREAQTRRFRELAQLMGG</sequence>
<keyword evidence="2" id="KW-0443">Lipid metabolism</keyword>
<dbReference type="InterPro" id="IPR001753">
    <property type="entry name" value="Enoyl-CoA_hydra/iso"/>
</dbReference>
<organism evidence="5 6">
    <name type="scientific">Nocardioides nanhaiensis</name>
    <dbReference type="NCBI Taxonomy" id="1476871"/>
    <lineage>
        <taxon>Bacteria</taxon>
        <taxon>Bacillati</taxon>
        <taxon>Actinomycetota</taxon>
        <taxon>Actinomycetes</taxon>
        <taxon>Propionibacteriales</taxon>
        <taxon>Nocardioidaceae</taxon>
        <taxon>Nocardioides</taxon>
    </lineage>
</organism>
<dbReference type="PANTHER" id="PTHR11941:SF169">
    <property type="entry name" value="(7AS)-7A-METHYL-1,5-DIOXO-2,3,5,6,7,7A-HEXAHYDRO-1H-INDENE-CARBOXYL-COA HYDROLASE"/>
    <property type="match status" value="1"/>
</dbReference>
<dbReference type="Gene3D" id="1.10.12.10">
    <property type="entry name" value="Lyase 2-enoyl-coa Hydratase, Chain A, domain 2"/>
    <property type="match status" value="1"/>
</dbReference>
<proteinExistence type="inferred from homology"/>
<evidence type="ECO:0000256" key="1">
    <source>
        <dbReference type="ARBA" id="ARBA00005254"/>
    </source>
</evidence>
<dbReference type="EMBL" id="BAABIM010000003">
    <property type="protein sequence ID" value="GAA4691359.1"/>
    <property type="molecule type" value="Genomic_DNA"/>
</dbReference>
<dbReference type="Pfam" id="PF00378">
    <property type="entry name" value="ECH_1"/>
    <property type="match status" value="1"/>
</dbReference>
<dbReference type="PANTHER" id="PTHR11941">
    <property type="entry name" value="ENOYL-COA HYDRATASE-RELATED"/>
    <property type="match status" value="1"/>
</dbReference>
<keyword evidence="3" id="KW-0456">Lyase</keyword>
<comment type="caution">
    <text evidence="5">The sequence shown here is derived from an EMBL/GenBank/DDBJ whole genome shotgun (WGS) entry which is preliminary data.</text>
</comment>
<evidence type="ECO:0000313" key="5">
    <source>
        <dbReference type="EMBL" id="GAA4691359.1"/>
    </source>
</evidence>
<protein>
    <submittedName>
        <fullName evidence="5">Enoyl-CoA hydratase/isomerase family protein</fullName>
    </submittedName>
</protein>
<evidence type="ECO:0000313" key="6">
    <source>
        <dbReference type="Proteomes" id="UP001500621"/>
    </source>
</evidence>
<dbReference type="Gene3D" id="3.90.226.10">
    <property type="entry name" value="2-enoyl-CoA Hydratase, Chain A, domain 1"/>
    <property type="match status" value="1"/>
</dbReference>
<dbReference type="CDD" id="cd06558">
    <property type="entry name" value="crotonase-like"/>
    <property type="match status" value="1"/>
</dbReference>
<accession>A0ABP8WKJ9</accession>
<comment type="similarity">
    <text evidence="1 4">Belongs to the enoyl-CoA hydratase/isomerase family.</text>
</comment>
<dbReference type="RefSeq" id="WP_345267571.1">
    <property type="nucleotide sequence ID" value="NZ_BAABIM010000003.1"/>
</dbReference>
<dbReference type="InterPro" id="IPR018376">
    <property type="entry name" value="Enoyl-CoA_hyd/isom_CS"/>
</dbReference>
<evidence type="ECO:0000256" key="4">
    <source>
        <dbReference type="RuleBase" id="RU003707"/>
    </source>
</evidence>
<evidence type="ECO:0000256" key="3">
    <source>
        <dbReference type="ARBA" id="ARBA00023239"/>
    </source>
</evidence>
<gene>
    <name evidence="5" type="ORF">GCM10023226_31570</name>
</gene>
<reference evidence="6" key="1">
    <citation type="journal article" date="2019" name="Int. J. Syst. Evol. Microbiol.">
        <title>The Global Catalogue of Microorganisms (GCM) 10K type strain sequencing project: providing services to taxonomists for standard genome sequencing and annotation.</title>
        <authorList>
            <consortium name="The Broad Institute Genomics Platform"/>
            <consortium name="The Broad Institute Genome Sequencing Center for Infectious Disease"/>
            <person name="Wu L."/>
            <person name="Ma J."/>
        </authorList>
    </citation>
    <scope>NUCLEOTIDE SEQUENCE [LARGE SCALE GENOMIC DNA]</scope>
    <source>
        <strain evidence="6">JCM 18127</strain>
    </source>
</reference>
<evidence type="ECO:0000256" key="2">
    <source>
        <dbReference type="ARBA" id="ARBA00023098"/>
    </source>
</evidence>
<dbReference type="SUPFAM" id="SSF52096">
    <property type="entry name" value="ClpP/crotonase"/>
    <property type="match status" value="1"/>
</dbReference>
<name>A0ABP8WKJ9_9ACTN</name>